<dbReference type="EMBL" id="CP020715">
    <property type="protein sequence ID" value="ARJ03886.1"/>
    <property type="molecule type" value="Genomic_DNA"/>
</dbReference>
<sequence>MDDQASALLRAVRAAGLLSDPVEDEGVVRGPARLDAAGYDVSVNLDPDPDLEDADDSPVDPASLIAAARAFLALSRERWSDLLGEIVEEVGPVAGRLLTREDLVLAWVAVVPEAYLLSFPVPGDPLAAHVRVQLGADLELDELGVDEDEDEDDEDALEFDSLDALLDELEGKST</sequence>
<evidence type="ECO:0000313" key="2">
    <source>
        <dbReference type="Proteomes" id="UP000192775"/>
    </source>
</evidence>
<dbReference type="Proteomes" id="UP000192775">
    <property type="component" value="Chromosome"/>
</dbReference>
<dbReference type="KEGG" id="cphy:B5808_00525"/>
<protein>
    <submittedName>
        <fullName evidence="1">Uncharacterized protein</fullName>
    </submittedName>
</protein>
<dbReference type="STRING" id="1619308.B5808_00525"/>
<reference evidence="1 2" key="1">
    <citation type="submission" date="2017-04" db="EMBL/GenBank/DDBJ databases">
        <authorList>
            <person name="Afonso C.L."/>
            <person name="Miller P.J."/>
            <person name="Scott M.A."/>
            <person name="Spackman E."/>
            <person name="Goraichik I."/>
            <person name="Dimitrov K.M."/>
            <person name="Suarez D.L."/>
            <person name="Swayne D.E."/>
        </authorList>
    </citation>
    <scope>NUCLEOTIDE SEQUENCE [LARGE SCALE GENOMIC DNA]</scope>
    <source>
        <strain evidence="2">XA(T)</strain>
    </source>
</reference>
<name>A0A1X9LFA0_9MICO</name>
<gene>
    <name evidence="1" type="ORF">B5808_00525</name>
</gene>
<dbReference type="RefSeq" id="WP_085017698.1">
    <property type="nucleotide sequence ID" value="NZ_BMHD01000001.1"/>
</dbReference>
<accession>A0A1X9LFA0</accession>
<proteinExistence type="predicted"/>
<keyword evidence="2" id="KW-1185">Reference proteome</keyword>
<dbReference type="AlphaFoldDB" id="A0A1X9LFA0"/>
<evidence type="ECO:0000313" key="1">
    <source>
        <dbReference type="EMBL" id="ARJ03886.1"/>
    </source>
</evidence>
<organism evidence="1 2">
    <name type="scientific">Cnuibacter physcomitrellae</name>
    <dbReference type="NCBI Taxonomy" id="1619308"/>
    <lineage>
        <taxon>Bacteria</taxon>
        <taxon>Bacillati</taxon>
        <taxon>Actinomycetota</taxon>
        <taxon>Actinomycetes</taxon>
        <taxon>Micrococcales</taxon>
        <taxon>Microbacteriaceae</taxon>
        <taxon>Cnuibacter</taxon>
    </lineage>
</organism>